<protein>
    <submittedName>
        <fullName evidence="1">Uncharacterized protein</fullName>
    </submittedName>
</protein>
<proteinExistence type="predicted"/>
<organism evidence="1 2">
    <name type="scientific">Treponema bryantii</name>
    <dbReference type="NCBI Taxonomy" id="163"/>
    <lineage>
        <taxon>Bacteria</taxon>
        <taxon>Pseudomonadati</taxon>
        <taxon>Spirochaetota</taxon>
        <taxon>Spirochaetia</taxon>
        <taxon>Spirochaetales</taxon>
        <taxon>Treponemataceae</taxon>
        <taxon>Treponema</taxon>
    </lineage>
</organism>
<reference evidence="1 2" key="1">
    <citation type="submission" date="2016-10" db="EMBL/GenBank/DDBJ databases">
        <authorList>
            <person name="de Groot N.N."/>
        </authorList>
    </citation>
    <scope>NUCLEOTIDE SEQUENCE [LARGE SCALE GENOMIC DNA]</scope>
    <source>
        <strain evidence="1 2">B25</strain>
    </source>
</reference>
<sequence>MEMKAFVCEMKIKCDISKFYEGNTVRFDVEYNGKQYVFDRVVRDCKDGLYVQFLGTRIFYEDFFEEVA</sequence>
<dbReference type="RefSeq" id="WP_074640649.1">
    <property type="nucleotide sequence ID" value="NZ_FOFU01000001.1"/>
</dbReference>
<gene>
    <name evidence="1" type="ORF">SAMN04487977_101544</name>
</gene>
<dbReference type="Proteomes" id="UP000182360">
    <property type="component" value="Unassembled WGS sequence"/>
</dbReference>
<accession>A0A1H9B240</accession>
<evidence type="ECO:0000313" key="1">
    <source>
        <dbReference type="EMBL" id="SEP82797.1"/>
    </source>
</evidence>
<dbReference type="AlphaFoldDB" id="A0A1H9B240"/>
<name>A0A1H9B240_9SPIR</name>
<keyword evidence="2" id="KW-1185">Reference proteome</keyword>
<dbReference type="EMBL" id="FOFU01000001">
    <property type="protein sequence ID" value="SEP82797.1"/>
    <property type="molecule type" value="Genomic_DNA"/>
</dbReference>
<evidence type="ECO:0000313" key="2">
    <source>
        <dbReference type="Proteomes" id="UP000182360"/>
    </source>
</evidence>